<dbReference type="Pfam" id="PF07238">
    <property type="entry name" value="PilZ"/>
    <property type="match status" value="1"/>
</dbReference>
<sequence>MNSRTRNRCEDEAPGLLFEAAKIAQIDDNAKGDFAYCVCPPKNDADRRGAPRRRTRLRSGKLLDKNNRFLIECQIRDRSDGGARLRLFSDIPPVAAIRLYEDCPERLLDAEIVWRKEDELGVRFVARRRARAIGKTALSCLRNRYYAILD</sequence>
<organism evidence="2 3">
    <name type="scientific">Methylocella silvestris</name>
    <dbReference type="NCBI Taxonomy" id="199596"/>
    <lineage>
        <taxon>Bacteria</taxon>
        <taxon>Pseudomonadati</taxon>
        <taxon>Pseudomonadota</taxon>
        <taxon>Alphaproteobacteria</taxon>
        <taxon>Hyphomicrobiales</taxon>
        <taxon>Beijerinckiaceae</taxon>
        <taxon>Methylocella</taxon>
    </lineage>
</organism>
<proteinExistence type="predicted"/>
<accession>A0A2J7TMF7</accession>
<dbReference type="GO" id="GO:0035438">
    <property type="term" value="F:cyclic-di-GMP binding"/>
    <property type="evidence" value="ECO:0007669"/>
    <property type="project" value="InterPro"/>
</dbReference>
<dbReference type="RefSeq" id="WP_102842265.1">
    <property type="nucleotide sequence ID" value="NZ_PDZR01000001.1"/>
</dbReference>
<reference evidence="2 3" key="1">
    <citation type="submission" date="2017-10" db="EMBL/GenBank/DDBJ databases">
        <title>Genome announcement of Methylocella silvestris TVC from permafrost.</title>
        <authorList>
            <person name="Wang J."/>
            <person name="Geng K."/>
            <person name="Ul-Haque F."/>
            <person name="Crombie A.T."/>
            <person name="Street L.E."/>
            <person name="Wookey P.A."/>
            <person name="Murrell J.C."/>
            <person name="Pratscher J."/>
        </authorList>
    </citation>
    <scope>NUCLEOTIDE SEQUENCE [LARGE SCALE GENOMIC DNA]</scope>
    <source>
        <strain evidence="2 3">TVC</strain>
    </source>
</reference>
<dbReference type="SUPFAM" id="SSF141371">
    <property type="entry name" value="PilZ domain-like"/>
    <property type="match status" value="1"/>
</dbReference>
<dbReference type="OrthoDB" id="7950104at2"/>
<evidence type="ECO:0000259" key="1">
    <source>
        <dbReference type="Pfam" id="PF07238"/>
    </source>
</evidence>
<evidence type="ECO:0000313" key="2">
    <source>
        <dbReference type="EMBL" id="PNG27958.1"/>
    </source>
</evidence>
<dbReference type="EMBL" id="PDZR01000001">
    <property type="protein sequence ID" value="PNG27958.1"/>
    <property type="molecule type" value="Genomic_DNA"/>
</dbReference>
<feature type="domain" description="PilZ" evidence="1">
    <location>
        <begin position="47"/>
        <end position="125"/>
    </location>
</feature>
<evidence type="ECO:0000313" key="3">
    <source>
        <dbReference type="Proteomes" id="UP000236286"/>
    </source>
</evidence>
<dbReference type="AlphaFoldDB" id="A0A2J7TMF7"/>
<dbReference type="InterPro" id="IPR009875">
    <property type="entry name" value="PilZ_domain"/>
</dbReference>
<dbReference type="Proteomes" id="UP000236286">
    <property type="component" value="Unassembled WGS sequence"/>
</dbReference>
<comment type="caution">
    <text evidence="2">The sequence shown here is derived from an EMBL/GenBank/DDBJ whole genome shotgun (WGS) entry which is preliminary data.</text>
</comment>
<name>A0A2J7TMF7_METSI</name>
<gene>
    <name evidence="2" type="ORF">CR492_03475</name>
</gene>
<protein>
    <submittedName>
        <fullName evidence="2">Pilus assembly protein PilZ</fullName>
    </submittedName>
</protein>